<name>A0A660L2E2_9ACTN</name>
<keyword evidence="3" id="KW-1185">Reference proteome</keyword>
<dbReference type="SUPFAM" id="SSF53474">
    <property type="entry name" value="alpha/beta-Hydrolases"/>
    <property type="match status" value="1"/>
</dbReference>
<feature type="domain" description="AB hydrolase-1" evidence="1">
    <location>
        <begin position="14"/>
        <end position="223"/>
    </location>
</feature>
<dbReference type="InterPro" id="IPR050266">
    <property type="entry name" value="AB_hydrolase_sf"/>
</dbReference>
<dbReference type="AlphaFoldDB" id="A0A660L2E2"/>
<dbReference type="Pfam" id="PF12697">
    <property type="entry name" value="Abhydrolase_6"/>
    <property type="match status" value="1"/>
</dbReference>
<evidence type="ECO:0000313" key="3">
    <source>
        <dbReference type="Proteomes" id="UP000278962"/>
    </source>
</evidence>
<sequence length="233" mass="24299">MVHTILVPGLLCSPRLYAPVLPAVWRFGAATVADTRRDATIAGMAARLLADAPERFALVGLSMGGYVALEVMRQAPERVVALALMSTSARPDAPEQTAARREQIALARSGRFEALVDAAFPRLVAPDRADDAGLLATTRAMAADVGHDVYVRQQEAIIGRADARPLLATITCPALVVHGTADQLIAPGHGEELAAGIPGARYEPLEGCGHSSSLERPEACAAALGALLELVAA</sequence>
<dbReference type="OrthoDB" id="2987348at2"/>
<dbReference type="Proteomes" id="UP000278962">
    <property type="component" value="Unassembled WGS sequence"/>
</dbReference>
<proteinExistence type="predicted"/>
<dbReference type="PRINTS" id="PR00111">
    <property type="entry name" value="ABHYDROLASE"/>
</dbReference>
<dbReference type="PANTHER" id="PTHR43798:SF29">
    <property type="entry name" value="AB HYDROLASE-1 DOMAIN-CONTAINING PROTEIN"/>
    <property type="match status" value="1"/>
</dbReference>
<comment type="caution">
    <text evidence="2">The sequence shown here is derived from an EMBL/GenBank/DDBJ whole genome shotgun (WGS) entry which is preliminary data.</text>
</comment>
<protein>
    <submittedName>
        <fullName evidence="2">Pimeloyl-ACP methyl ester carboxylesterase</fullName>
    </submittedName>
</protein>
<reference evidence="2 3" key="1">
    <citation type="submission" date="2018-10" db="EMBL/GenBank/DDBJ databases">
        <title>Genomic Encyclopedia of Archaeal and Bacterial Type Strains, Phase II (KMG-II): from individual species to whole genera.</title>
        <authorList>
            <person name="Goeker M."/>
        </authorList>
    </citation>
    <scope>NUCLEOTIDE SEQUENCE [LARGE SCALE GENOMIC DNA]</scope>
    <source>
        <strain evidence="2 3">DSM 14954</strain>
    </source>
</reference>
<dbReference type="PANTHER" id="PTHR43798">
    <property type="entry name" value="MONOACYLGLYCEROL LIPASE"/>
    <property type="match status" value="1"/>
</dbReference>
<dbReference type="EMBL" id="RBIL01000002">
    <property type="protein sequence ID" value="RKQ87475.1"/>
    <property type="molecule type" value="Genomic_DNA"/>
</dbReference>
<organism evidence="2 3">
    <name type="scientific">Solirubrobacter pauli</name>
    <dbReference type="NCBI Taxonomy" id="166793"/>
    <lineage>
        <taxon>Bacteria</taxon>
        <taxon>Bacillati</taxon>
        <taxon>Actinomycetota</taxon>
        <taxon>Thermoleophilia</taxon>
        <taxon>Solirubrobacterales</taxon>
        <taxon>Solirubrobacteraceae</taxon>
        <taxon>Solirubrobacter</taxon>
    </lineage>
</organism>
<dbReference type="GO" id="GO:0003824">
    <property type="term" value="F:catalytic activity"/>
    <property type="evidence" value="ECO:0007669"/>
    <property type="project" value="UniProtKB-ARBA"/>
</dbReference>
<dbReference type="Gene3D" id="3.40.50.1820">
    <property type="entry name" value="alpha/beta hydrolase"/>
    <property type="match status" value="1"/>
</dbReference>
<accession>A0A660L2E2</accession>
<evidence type="ECO:0000259" key="1">
    <source>
        <dbReference type="Pfam" id="PF12697"/>
    </source>
</evidence>
<dbReference type="InterPro" id="IPR029058">
    <property type="entry name" value="AB_hydrolase_fold"/>
</dbReference>
<evidence type="ECO:0000313" key="2">
    <source>
        <dbReference type="EMBL" id="RKQ87475.1"/>
    </source>
</evidence>
<dbReference type="InterPro" id="IPR000073">
    <property type="entry name" value="AB_hydrolase_1"/>
</dbReference>
<gene>
    <name evidence="2" type="ORF">C8N24_5497</name>
</gene>